<evidence type="ECO:0000313" key="2">
    <source>
        <dbReference type="Proteomes" id="UP000326344"/>
    </source>
</evidence>
<gene>
    <name evidence="1" type="ORF">F0P93_03785</name>
</gene>
<protein>
    <submittedName>
        <fullName evidence="1">Uncharacterized protein</fullName>
    </submittedName>
</protein>
<sequence length="123" mass="13769">MNRSPEQTYDSLLSATTATVMNPFGKTAVNPIAKPVITSTILRAISPQESTVIVQEVAKLLDAFSGCQYGEVLRWILVYIQESKKLRKRFKADEMSAILLLIESFTRIDQTFALRKKGGQSCR</sequence>
<dbReference type="Proteomes" id="UP000326344">
    <property type="component" value="Unassembled WGS sequence"/>
</dbReference>
<evidence type="ECO:0000313" key="1">
    <source>
        <dbReference type="EMBL" id="KAA9356872.1"/>
    </source>
</evidence>
<keyword evidence="2" id="KW-1185">Reference proteome</keyword>
<proteinExistence type="predicted"/>
<dbReference type="AlphaFoldDB" id="A0A5N1JRC9"/>
<comment type="caution">
    <text evidence="1">The sequence shown here is derived from an EMBL/GenBank/DDBJ whole genome shotgun (WGS) entry which is preliminary data.</text>
</comment>
<reference evidence="1 2" key="1">
    <citation type="submission" date="2019-09" db="EMBL/GenBank/DDBJ databases">
        <title>Genome Sequence of Larkinella sp MA1.</title>
        <authorList>
            <person name="Srinivasan S."/>
        </authorList>
    </citation>
    <scope>NUCLEOTIDE SEQUENCE [LARGE SCALE GENOMIC DNA]</scope>
    <source>
        <strain evidence="1 2">MA1</strain>
    </source>
</reference>
<accession>A0A5N1JRC9</accession>
<organism evidence="1 2">
    <name type="scientific">Larkinella humicola</name>
    <dbReference type="NCBI Taxonomy" id="2607654"/>
    <lineage>
        <taxon>Bacteria</taxon>
        <taxon>Pseudomonadati</taxon>
        <taxon>Bacteroidota</taxon>
        <taxon>Cytophagia</taxon>
        <taxon>Cytophagales</taxon>
        <taxon>Spirosomataceae</taxon>
        <taxon>Larkinella</taxon>
    </lineage>
</organism>
<name>A0A5N1JRC9_9BACT</name>
<dbReference type="RefSeq" id="WP_138990275.1">
    <property type="nucleotide sequence ID" value="NZ_VTWS01000001.1"/>
</dbReference>
<dbReference type="EMBL" id="VTWS01000001">
    <property type="protein sequence ID" value="KAA9356872.1"/>
    <property type="molecule type" value="Genomic_DNA"/>
</dbReference>